<dbReference type="InterPro" id="IPR036418">
    <property type="entry name" value="Cyt_c_oxidase_su6a_sf"/>
</dbReference>
<evidence type="ECO:0000256" key="9">
    <source>
        <dbReference type="ARBA" id="ARBA00023128"/>
    </source>
</evidence>
<evidence type="ECO:0000256" key="13">
    <source>
        <dbReference type="SAM" id="MobiDB-lite"/>
    </source>
</evidence>
<reference evidence="15" key="1">
    <citation type="submission" date="2025-08" db="UniProtKB">
        <authorList>
            <consortium name="Ensembl"/>
        </authorList>
    </citation>
    <scope>IDENTIFICATION</scope>
</reference>
<keyword evidence="8" id="KW-0560">Oxidoreductase</keyword>
<name>A0A8C0JMT6_CANLU</name>
<accession>A0A8C0JMT6</accession>
<evidence type="ECO:0000313" key="15">
    <source>
        <dbReference type="Ensembl" id="ENSCAFP00020002442.1"/>
    </source>
</evidence>
<keyword evidence="16" id="KW-1185">Reference proteome</keyword>
<dbReference type="PROSITE" id="PS01329">
    <property type="entry name" value="COX6A"/>
    <property type="match status" value="1"/>
</dbReference>
<organism evidence="15 16">
    <name type="scientific">Canis lupus dingo</name>
    <name type="common">dingo</name>
    <dbReference type="NCBI Taxonomy" id="286419"/>
    <lineage>
        <taxon>Eukaryota</taxon>
        <taxon>Metazoa</taxon>
        <taxon>Chordata</taxon>
        <taxon>Craniata</taxon>
        <taxon>Vertebrata</taxon>
        <taxon>Euteleostomi</taxon>
        <taxon>Mammalia</taxon>
        <taxon>Eutheria</taxon>
        <taxon>Laurasiatheria</taxon>
        <taxon>Carnivora</taxon>
        <taxon>Caniformia</taxon>
        <taxon>Canidae</taxon>
        <taxon>Canis</taxon>
    </lineage>
</organism>
<sequence length="128" mass="14669">MFNFLPPLATRGKSLADKEQSSAMGDTEKIDSNQIWEALIYYVTLPSVGMSILNVFLKLHHGEYQRPKFWGRMAYPHLHIRSKPFSWGDGNHTLFHNSHMNPFLTSYENEQRELGPQPSGDHITGLDP</sequence>
<evidence type="ECO:0000256" key="8">
    <source>
        <dbReference type="ARBA" id="ARBA00023002"/>
    </source>
</evidence>
<keyword evidence="5 12" id="KW-0999">Mitochondrion inner membrane</keyword>
<dbReference type="AlphaFoldDB" id="A0A8C0JMT6"/>
<evidence type="ECO:0000256" key="12">
    <source>
        <dbReference type="RuleBase" id="RU004397"/>
    </source>
</evidence>
<evidence type="ECO:0000313" key="16">
    <source>
        <dbReference type="Proteomes" id="UP000694391"/>
    </source>
</evidence>
<evidence type="ECO:0000256" key="7">
    <source>
        <dbReference type="ARBA" id="ARBA00022989"/>
    </source>
</evidence>
<proteinExistence type="inferred from homology"/>
<evidence type="ECO:0000256" key="6">
    <source>
        <dbReference type="ARBA" id="ARBA00022946"/>
    </source>
</evidence>
<reference evidence="15" key="2">
    <citation type="submission" date="2025-09" db="UniProtKB">
        <authorList>
            <consortium name="Ensembl"/>
        </authorList>
    </citation>
    <scope>IDENTIFICATION</scope>
</reference>
<comment type="similarity">
    <text evidence="3 11">Belongs to the cytochrome c oxidase subunit 6A family.</text>
</comment>
<dbReference type="FunFam" id="4.10.95.10:FF:000001">
    <property type="entry name" value="Cytochrome c oxidase subunit 6A, mitochondrial"/>
    <property type="match status" value="1"/>
</dbReference>
<dbReference type="GO" id="GO:0016491">
    <property type="term" value="F:oxidoreductase activity"/>
    <property type="evidence" value="ECO:0007669"/>
    <property type="project" value="UniProtKB-KW"/>
</dbReference>
<comment type="pathway">
    <text evidence="2">Energy metabolism; oxidative phosphorylation.</text>
</comment>
<dbReference type="SUPFAM" id="SSF81411">
    <property type="entry name" value="Mitochondrial cytochrome c oxidase subunit VIa"/>
    <property type="match status" value="1"/>
</dbReference>
<evidence type="ECO:0000256" key="5">
    <source>
        <dbReference type="ARBA" id="ARBA00022792"/>
    </source>
</evidence>
<dbReference type="GO" id="GO:0005743">
    <property type="term" value="C:mitochondrial inner membrane"/>
    <property type="evidence" value="ECO:0007669"/>
    <property type="project" value="UniProtKB-SubCell"/>
</dbReference>
<keyword evidence="7 14" id="KW-1133">Transmembrane helix</keyword>
<dbReference type="Proteomes" id="UP000694391">
    <property type="component" value="Unplaced"/>
</dbReference>
<dbReference type="Pfam" id="PF02046">
    <property type="entry name" value="COX6A"/>
    <property type="match status" value="1"/>
</dbReference>
<dbReference type="Ensembl" id="ENSCAFT00020002831.1">
    <property type="protein sequence ID" value="ENSCAFP00020002442.1"/>
    <property type="gene ID" value="ENSCAFG00020002068.1"/>
</dbReference>
<protein>
    <recommendedName>
        <fullName evidence="12">Cytochrome c oxidase subunit</fullName>
    </recommendedName>
    <alternativeName>
        <fullName evidence="12">Cytochrome c oxidase polypeptide VIa</fullName>
    </alternativeName>
</protein>
<dbReference type="GO" id="GO:0030234">
    <property type="term" value="F:enzyme regulator activity"/>
    <property type="evidence" value="ECO:0007669"/>
    <property type="project" value="TreeGrafter"/>
</dbReference>
<evidence type="ECO:0000256" key="4">
    <source>
        <dbReference type="ARBA" id="ARBA00022692"/>
    </source>
</evidence>
<evidence type="ECO:0000256" key="1">
    <source>
        <dbReference type="ARBA" id="ARBA00004434"/>
    </source>
</evidence>
<evidence type="ECO:0000256" key="11">
    <source>
        <dbReference type="RuleBase" id="RU004396"/>
    </source>
</evidence>
<keyword evidence="9 12" id="KW-0496">Mitochondrion</keyword>
<evidence type="ECO:0000256" key="3">
    <source>
        <dbReference type="ARBA" id="ARBA00005553"/>
    </source>
</evidence>
<dbReference type="PANTHER" id="PTHR11504">
    <property type="entry name" value="CYTOCHROME C OXIDASE POLYPEPTIDE VIA"/>
    <property type="match status" value="1"/>
</dbReference>
<keyword evidence="4 14" id="KW-0812">Transmembrane</keyword>
<dbReference type="GeneTree" id="ENSGT00940000154612"/>
<comment type="subcellular location">
    <subcellularLocation>
        <location evidence="1">Mitochondrion inner membrane</location>
        <topology evidence="1">Single-pass membrane protein</topology>
    </subcellularLocation>
</comment>
<keyword evidence="6" id="KW-0809">Transit peptide</keyword>
<keyword evidence="10 12" id="KW-0472">Membrane</keyword>
<dbReference type="GO" id="GO:0006123">
    <property type="term" value="P:mitochondrial electron transport, cytochrome c to oxygen"/>
    <property type="evidence" value="ECO:0007669"/>
    <property type="project" value="TreeGrafter"/>
</dbReference>
<feature type="transmembrane region" description="Helical" evidence="14">
    <location>
        <begin position="39"/>
        <end position="57"/>
    </location>
</feature>
<feature type="region of interest" description="Disordered" evidence="13">
    <location>
        <begin position="106"/>
        <end position="128"/>
    </location>
</feature>
<evidence type="ECO:0000256" key="14">
    <source>
        <dbReference type="SAM" id="Phobius"/>
    </source>
</evidence>
<dbReference type="UniPathway" id="UPA00705"/>
<dbReference type="Gene3D" id="4.10.95.10">
    <property type="entry name" value="Cytochrome c oxidase, subunit VIa"/>
    <property type="match status" value="1"/>
</dbReference>
<dbReference type="InterPro" id="IPR018507">
    <property type="entry name" value="Cyt_c_oxidase_su6a_CS"/>
</dbReference>
<dbReference type="PANTHER" id="PTHR11504:SF4">
    <property type="entry name" value="CYTOCHROME C OXIDASE SUBUNIT 6A1, MITOCHONDRIAL"/>
    <property type="match status" value="1"/>
</dbReference>
<evidence type="ECO:0000256" key="10">
    <source>
        <dbReference type="ARBA" id="ARBA00023136"/>
    </source>
</evidence>
<evidence type="ECO:0000256" key="2">
    <source>
        <dbReference type="ARBA" id="ARBA00004673"/>
    </source>
</evidence>
<dbReference type="InterPro" id="IPR001349">
    <property type="entry name" value="Cyt_c_oxidase_su6a"/>
</dbReference>